<evidence type="ECO:0000256" key="2">
    <source>
        <dbReference type="ARBA" id="ARBA00004496"/>
    </source>
</evidence>
<accession>A0AAN7ZB46</accession>
<dbReference type="InterPro" id="IPR000169">
    <property type="entry name" value="Pept_cys_AS"/>
</dbReference>
<evidence type="ECO:0000256" key="15">
    <source>
        <dbReference type="SAM" id="MobiDB-lite"/>
    </source>
</evidence>
<evidence type="ECO:0000256" key="10">
    <source>
        <dbReference type="ARBA" id="ARBA00026080"/>
    </source>
</evidence>
<dbReference type="SUPFAM" id="SSF54001">
    <property type="entry name" value="Cysteine proteinases"/>
    <property type="match status" value="1"/>
</dbReference>
<evidence type="ECO:0000313" key="16">
    <source>
        <dbReference type="EMBL" id="KAK5637007.1"/>
    </source>
</evidence>
<dbReference type="Gene3D" id="3.90.70.10">
    <property type="entry name" value="Cysteine proteinases"/>
    <property type="match status" value="1"/>
</dbReference>
<comment type="subunit">
    <text evidence="10">Homohexamer. Binds to nucleic acids. Binds single-stranded DNA and RNA with higher affinity than double-stranded DNA.</text>
</comment>
<dbReference type="InterPro" id="IPR038765">
    <property type="entry name" value="Papain-like_cys_pep_sf"/>
</dbReference>
<dbReference type="PANTHER" id="PTHR10363">
    <property type="entry name" value="BLEOMYCIN HYDROLASE"/>
    <property type="match status" value="1"/>
</dbReference>
<dbReference type="FunFam" id="3.90.70.10:FF:000021">
    <property type="entry name" value="Bleomycin hydrolase"/>
    <property type="match status" value="1"/>
</dbReference>
<evidence type="ECO:0000256" key="3">
    <source>
        <dbReference type="ARBA" id="ARBA00012465"/>
    </source>
</evidence>
<dbReference type="GO" id="GO:0009636">
    <property type="term" value="P:response to toxic substance"/>
    <property type="evidence" value="ECO:0007669"/>
    <property type="project" value="TreeGrafter"/>
</dbReference>
<evidence type="ECO:0000256" key="4">
    <source>
        <dbReference type="ARBA" id="ARBA00016900"/>
    </source>
</evidence>
<evidence type="ECO:0000256" key="11">
    <source>
        <dbReference type="ARBA" id="ARBA00030627"/>
    </source>
</evidence>
<feature type="compositionally biased region" description="Basic and acidic residues" evidence="15">
    <location>
        <begin position="50"/>
        <end position="62"/>
    </location>
</feature>
<name>A0AAN7ZB46_9PEZI</name>
<dbReference type="Proteomes" id="UP001305414">
    <property type="component" value="Unassembled WGS sequence"/>
</dbReference>
<keyword evidence="7" id="KW-0378">Hydrolase</keyword>
<dbReference type="AlphaFoldDB" id="A0AAN7ZB46"/>
<evidence type="ECO:0000256" key="12">
    <source>
        <dbReference type="ARBA" id="ARBA00031564"/>
    </source>
</evidence>
<evidence type="ECO:0000256" key="1">
    <source>
        <dbReference type="ARBA" id="ARBA00000423"/>
    </source>
</evidence>
<reference evidence="16 17" key="1">
    <citation type="submission" date="2023-10" db="EMBL/GenBank/DDBJ databases">
        <title>Draft genome sequence of Xylaria bambusicola isolate GMP-LS, the root and basal stem rot pathogen of sugarcane in Indonesia.</title>
        <authorList>
            <person name="Selvaraj P."/>
            <person name="Muralishankar V."/>
            <person name="Muruganantham S."/>
            <person name="Sp S."/>
            <person name="Haryani S."/>
            <person name="Lau K.J.X."/>
            <person name="Naqvi N.I."/>
        </authorList>
    </citation>
    <scope>NUCLEOTIDE SEQUENCE [LARGE SCALE GENOMIC DNA]</scope>
    <source>
        <strain evidence="16">GMP-LS</strain>
    </source>
</reference>
<dbReference type="CDD" id="cd00585">
    <property type="entry name" value="Peptidase_C1B"/>
    <property type="match status" value="1"/>
</dbReference>
<dbReference type="GO" id="GO:0004197">
    <property type="term" value="F:cysteine-type endopeptidase activity"/>
    <property type="evidence" value="ECO:0007669"/>
    <property type="project" value="UniProtKB-EC"/>
</dbReference>
<gene>
    <name evidence="16" type="ORF">RRF57_012719</name>
</gene>
<keyword evidence="17" id="KW-1185">Reference proteome</keyword>
<evidence type="ECO:0000256" key="7">
    <source>
        <dbReference type="ARBA" id="ARBA00022801"/>
    </source>
</evidence>
<dbReference type="PANTHER" id="PTHR10363:SF2">
    <property type="entry name" value="BLEOMYCIN HYDROLASE"/>
    <property type="match status" value="1"/>
</dbReference>
<comment type="catalytic activity">
    <reaction evidence="1">
        <text>Inactivates bleomycin B2 (a cytotoxic glycometallopeptide) by hydrolysis of a carboxyamide bond of beta-aminoalanine, but also shows general aminopeptidase activity. The specificity varies somewhat with source, but amino acid arylamides of Met, Leu and Ala are preferred.</text>
        <dbReference type="EC" id="3.4.22.40"/>
    </reaction>
</comment>
<evidence type="ECO:0000256" key="13">
    <source>
        <dbReference type="ARBA" id="ARBA00031859"/>
    </source>
</evidence>
<dbReference type="EMBL" id="JAWHQM010000087">
    <property type="protein sequence ID" value="KAK5637007.1"/>
    <property type="molecule type" value="Genomic_DNA"/>
</dbReference>
<dbReference type="GO" id="GO:0043418">
    <property type="term" value="P:homocysteine catabolic process"/>
    <property type="evidence" value="ECO:0007669"/>
    <property type="project" value="TreeGrafter"/>
</dbReference>
<dbReference type="GO" id="GO:0006508">
    <property type="term" value="P:proteolysis"/>
    <property type="evidence" value="ECO:0007669"/>
    <property type="project" value="UniProtKB-KW"/>
</dbReference>
<evidence type="ECO:0000256" key="14">
    <source>
        <dbReference type="ARBA" id="ARBA00032353"/>
    </source>
</evidence>
<dbReference type="PROSITE" id="PS00139">
    <property type="entry name" value="THIOL_PROTEASE_CYS"/>
    <property type="match status" value="1"/>
</dbReference>
<evidence type="ECO:0000256" key="8">
    <source>
        <dbReference type="ARBA" id="ARBA00022807"/>
    </source>
</evidence>
<organism evidence="16 17">
    <name type="scientific">Xylaria bambusicola</name>
    <dbReference type="NCBI Taxonomy" id="326684"/>
    <lineage>
        <taxon>Eukaryota</taxon>
        <taxon>Fungi</taxon>
        <taxon>Dikarya</taxon>
        <taxon>Ascomycota</taxon>
        <taxon>Pezizomycotina</taxon>
        <taxon>Sordariomycetes</taxon>
        <taxon>Xylariomycetidae</taxon>
        <taxon>Xylariales</taxon>
        <taxon>Xylariaceae</taxon>
        <taxon>Xylaria</taxon>
    </lineage>
</organism>
<dbReference type="EC" id="3.4.22.40" evidence="3"/>
<feature type="compositionally biased region" description="Basic and acidic residues" evidence="15">
    <location>
        <begin position="31"/>
        <end position="40"/>
    </location>
</feature>
<feature type="region of interest" description="Disordered" evidence="15">
    <location>
        <begin position="31"/>
        <end position="65"/>
    </location>
</feature>
<evidence type="ECO:0000256" key="9">
    <source>
        <dbReference type="ARBA" id="ARBA00025347"/>
    </source>
</evidence>
<evidence type="ECO:0000256" key="6">
    <source>
        <dbReference type="ARBA" id="ARBA00022670"/>
    </source>
</evidence>
<dbReference type="Pfam" id="PF03051">
    <property type="entry name" value="Peptidase_C1_2"/>
    <property type="match status" value="1"/>
</dbReference>
<dbReference type="GO" id="GO:0070005">
    <property type="term" value="F:cysteine-type aminopeptidase activity"/>
    <property type="evidence" value="ECO:0007669"/>
    <property type="project" value="InterPro"/>
</dbReference>
<comment type="caution">
    <text evidence="16">The sequence shown here is derived from an EMBL/GenBank/DDBJ whole genome shotgun (WGS) entry which is preliminary data.</text>
</comment>
<protein>
    <recommendedName>
        <fullName evidence="11">Bleomycin hydrolase</fullName>
        <ecNumber evidence="3">3.4.22.40</ecNumber>
    </recommendedName>
    <alternativeName>
        <fullName evidence="11">Bleomycin hydrolase</fullName>
    </alternativeName>
    <alternativeName>
        <fullName evidence="4">Cysteine proteinase 1, mitochondrial</fullName>
    </alternativeName>
    <alternativeName>
        <fullName evidence="14">Homocysteine-thiolactonase</fullName>
    </alternativeName>
    <alternativeName>
        <fullName evidence="12">Leucine aminopeptidase 3</fullName>
    </alternativeName>
    <alternativeName>
        <fullName evidence="13">Y3</fullName>
    </alternativeName>
</protein>
<comment type="function">
    <text evidence="9">The normal physiological role of the enzyme is unknown, but it is not essential for the viability of yeast cells. Has aminopeptidase activity, shortening substrate peptides sequentially by 1 amino acid. Has bleomycin hydrolase activity, which can protect the cell from the toxic effects of bleomycin. Has homocysteine-thiolactonase activity, protecting the cell against homocysteine toxicity. Acts as a repressor in the GAL4 regulatory system, but this does not require either the peptidase or nucleic acid-binding activities.</text>
</comment>
<sequence length="548" mass="61032">MGAQQSKTAPAPVCPTYMSREVIEIQAAKLEEELGSERGPKKALTTTADRLSEKSQSPRDSGDDYVVVDGEKAAAAAKLQRSPEGLALEVTQDWQDQLFEDPKNRLALYALSSANPKDVLSSRSAKIADQQVFNVRIPFEGAPITNQRSSGRCWLFASTNVFRVALMQKYGLDSFELSQAYLFFWDKLEKANYFLENIIDTADEDLEGRLVQRLLADPVSDGGQWDMVYNLVEKYGLVPQVLYPDSWNAMTSSTINYVVVGKLREFTLVLRNIIAKKPSSSARTAEILKATKERMMREIHTILTLTLGPPPASDQVFEWDFLDKDGKAHTVRTTPREFARDIAATVPGTGYRISSAGIKKMVSLVHDPRHEPLSLMTVDRLGNVVGGRKITYINVDMSVLKAACVRTLKLGVPVFFGCDVGKFSDRRTGIMDLGLIDYGIGFNVDMYAASAMDKAGRLRAGESAMTHAMVLTAVHIHEKMGNPVRWRVQNSWGEENGDKGWFVMSDDWMDQFVYQAVIDPRCLSSEVRDVLKKEPIVLPLWDPMGALA</sequence>
<evidence type="ECO:0000256" key="5">
    <source>
        <dbReference type="ARBA" id="ARBA00022490"/>
    </source>
</evidence>
<proteinExistence type="predicted"/>
<keyword evidence="6" id="KW-0645">Protease</keyword>
<keyword evidence="5" id="KW-0963">Cytoplasm</keyword>
<comment type="subcellular location">
    <subcellularLocation>
        <location evidence="2">Cytoplasm</location>
    </subcellularLocation>
</comment>
<keyword evidence="8" id="KW-0788">Thiol protease</keyword>
<evidence type="ECO:0000313" key="17">
    <source>
        <dbReference type="Proteomes" id="UP001305414"/>
    </source>
</evidence>
<dbReference type="InterPro" id="IPR004134">
    <property type="entry name" value="Peptidase_C1B"/>
</dbReference>
<dbReference type="GO" id="GO:0005737">
    <property type="term" value="C:cytoplasm"/>
    <property type="evidence" value="ECO:0007669"/>
    <property type="project" value="UniProtKB-SubCell"/>
</dbReference>